<reference evidence="3" key="1">
    <citation type="submission" date="2016-07" db="EMBL/GenBank/DDBJ databases">
        <title>Frankia sp. NRRL B-16219 Genome sequencing.</title>
        <authorList>
            <person name="Ghodhbane-Gtari F."/>
            <person name="Swanson E."/>
            <person name="Gueddou A."/>
            <person name="Louati M."/>
            <person name="Nouioui I."/>
            <person name="Hezbri K."/>
            <person name="Abebe-Akele F."/>
            <person name="Simpson S."/>
            <person name="Morris K."/>
            <person name="Thomas K."/>
            <person name="Gtari M."/>
            <person name="Tisa L.S."/>
        </authorList>
    </citation>
    <scope>NUCLEOTIDE SEQUENCE [LARGE SCALE GENOMIC DNA]</scope>
    <source>
        <strain evidence="3">NRRL B-16219</strain>
    </source>
</reference>
<protein>
    <recommendedName>
        <fullName evidence="4">DUF3592 domain-containing protein</fullName>
    </recommendedName>
</protein>
<keyword evidence="1" id="KW-0472">Membrane</keyword>
<evidence type="ECO:0000313" key="2">
    <source>
        <dbReference type="EMBL" id="OHV43421.1"/>
    </source>
</evidence>
<accession>A0A1S1RC66</accession>
<sequence length="163" mass="17799">MTSQKPQRTRQKQLTTRGRVFCWVMIVFVLLTTCAAGLTLIIEGIDGRRALAHGPVGTLTPTDRKCGDESCAWVGTFASADGTVTEEDVELKDAEKVRFSAPMPATIDDVRLDDEDTRPTAYTADYNWRGSVFKGSFVILFGLGISGGLVMMLKRHRPAAVSS</sequence>
<name>A0A1S1RC66_9ACTN</name>
<proteinExistence type="predicted"/>
<dbReference type="EMBL" id="MAXA01000033">
    <property type="protein sequence ID" value="OHV43421.1"/>
    <property type="molecule type" value="Genomic_DNA"/>
</dbReference>
<keyword evidence="3" id="KW-1185">Reference proteome</keyword>
<keyword evidence="1" id="KW-0812">Transmembrane</keyword>
<dbReference type="AlphaFoldDB" id="A0A1S1RC66"/>
<feature type="transmembrane region" description="Helical" evidence="1">
    <location>
        <begin position="132"/>
        <end position="153"/>
    </location>
</feature>
<organism evidence="2 3">
    <name type="scientific">Parafrankia soli</name>
    <dbReference type="NCBI Taxonomy" id="2599596"/>
    <lineage>
        <taxon>Bacteria</taxon>
        <taxon>Bacillati</taxon>
        <taxon>Actinomycetota</taxon>
        <taxon>Actinomycetes</taxon>
        <taxon>Frankiales</taxon>
        <taxon>Frankiaceae</taxon>
        <taxon>Parafrankia</taxon>
    </lineage>
</organism>
<keyword evidence="1" id="KW-1133">Transmembrane helix</keyword>
<dbReference type="OrthoDB" id="3482942at2"/>
<feature type="transmembrane region" description="Helical" evidence="1">
    <location>
        <begin position="20"/>
        <end position="42"/>
    </location>
</feature>
<comment type="caution">
    <text evidence="2">The sequence shown here is derived from an EMBL/GenBank/DDBJ whole genome shotgun (WGS) entry which is preliminary data.</text>
</comment>
<evidence type="ECO:0008006" key="4">
    <source>
        <dbReference type="Google" id="ProtNLM"/>
    </source>
</evidence>
<evidence type="ECO:0000256" key="1">
    <source>
        <dbReference type="SAM" id="Phobius"/>
    </source>
</evidence>
<evidence type="ECO:0000313" key="3">
    <source>
        <dbReference type="Proteomes" id="UP000179769"/>
    </source>
</evidence>
<dbReference type="Proteomes" id="UP000179769">
    <property type="component" value="Unassembled WGS sequence"/>
</dbReference>
<gene>
    <name evidence="2" type="ORF">BBK14_31425</name>
</gene>